<dbReference type="PRINTS" id="PR00452">
    <property type="entry name" value="SH3DOMAIN"/>
</dbReference>
<keyword evidence="6" id="KW-1185">Reference proteome</keyword>
<gene>
    <name evidence="5" type="primary">PIN3</name>
    <name evidence="5" type="ORF">FIM1_1399</name>
</gene>
<dbReference type="PANTHER" id="PTHR45929">
    <property type="entry name" value="JAK PATHWAY SIGNAL TRANSDUCTION ADAPTOR MOLECULE"/>
    <property type="match status" value="1"/>
</dbReference>
<dbReference type="EMBL" id="CP015055">
    <property type="protein sequence ID" value="QGN14730.1"/>
    <property type="molecule type" value="Genomic_DNA"/>
</dbReference>
<feature type="domain" description="SH3" evidence="4">
    <location>
        <begin position="51"/>
        <end position="110"/>
    </location>
</feature>
<evidence type="ECO:0000313" key="5">
    <source>
        <dbReference type="EMBL" id="QGN14730.1"/>
    </source>
</evidence>
<dbReference type="PANTHER" id="PTHR45929:SF7">
    <property type="entry name" value="LAS SEVENTEEN-BINDING PROTEIN 1"/>
    <property type="match status" value="1"/>
</dbReference>
<sequence>MPSVEESVATIKAELKYLKEQGALDESAYRDIESLLPRPAPKPVESSNMSQNLEVVEALYAFAPQQEGDLALQPNDRIEILEKLSPEWYKGRCNGKVGVFPSNYVKPVEKREVVVNRPIPAPVPTPPQYAAYTPPPPQQQQPTQPFPPQFSGYYQQPPPPQQQMQPYVQQYPQAQVVQQQPVPQQQGSSSGGSDALKKFGSKLGNAAIFGAGATIGSDLVNSIF</sequence>
<dbReference type="SUPFAM" id="SSF50044">
    <property type="entry name" value="SH3-domain"/>
    <property type="match status" value="1"/>
</dbReference>
<feature type="compositionally biased region" description="Pro residues" evidence="3">
    <location>
        <begin position="125"/>
        <end position="148"/>
    </location>
</feature>
<evidence type="ECO:0000259" key="4">
    <source>
        <dbReference type="PROSITE" id="PS50002"/>
    </source>
</evidence>
<dbReference type="Pfam" id="PF00018">
    <property type="entry name" value="SH3_1"/>
    <property type="match status" value="1"/>
</dbReference>
<evidence type="ECO:0000256" key="1">
    <source>
        <dbReference type="ARBA" id="ARBA00022443"/>
    </source>
</evidence>
<dbReference type="SMART" id="SM00326">
    <property type="entry name" value="SH3"/>
    <property type="match status" value="1"/>
</dbReference>
<dbReference type="Proteomes" id="UP000422736">
    <property type="component" value="Chromosome 2"/>
</dbReference>
<dbReference type="PROSITE" id="PS50002">
    <property type="entry name" value="SH3"/>
    <property type="match status" value="1"/>
</dbReference>
<proteinExistence type="predicted"/>
<dbReference type="InterPro" id="IPR050670">
    <property type="entry name" value="STAM"/>
</dbReference>
<dbReference type="PRINTS" id="PR00499">
    <property type="entry name" value="P67PHOX"/>
</dbReference>
<reference evidence="5 6" key="1">
    <citation type="submission" date="2016-03" db="EMBL/GenBank/DDBJ databases">
        <title>How can Kluyveromyces marxianus grow so fast - potential evolutionary course in Saccharomyces Complex revealed by comparative genomics.</title>
        <authorList>
            <person name="Mo W."/>
            <person name="Lu W."/>
            <person name="Yang X."/>
            <person name="Qi J."/>
            <person name="Lv H."/>
        </authorList>
    </citation>
    <scope>NUCLEOTIDE SEQUENCE [LARGE SCALE GENOMIC DNA]</scope>
    <source>
        <strain evidence="5 6">FIM1</strain>
    </source>
</reference>
<feature type="compositionally biased region" description="Low complexity" evidence="3">
    <location>
        <begin position="162"/>
        <end position="192"/>
    </location>
</feature>
<dbReference type="InterPro" id="IPR001452">
    <property type="entry name" value="SH3_domain"/>
</dbReference>
<evidence type="ECO:0000256" key="3">
    <source>
        <dbReference type="SAM" id="MobiDB-lite"/>
    </source>
</evidence>
<feature type="region of interest" description="Disordered" evidence="3">
    <location>
        <begin position="125"/>
        <end position="198"/>
    </location>
</feature>
<evidence type="ECO:0000256" key="2">
    <source>
        <dbReference type="PROSITE-ProRule" id="PRU00192"/>
    </source>
</evidence>
<dbReference type="InterPro" id="IPR036028">
    <property type="entry name" value="SH3-like_dom_sf"/>
</dbReference>
<accession>A0ABX6EQZ7</accession>
<keyword evidence="1 2" id="KW-0728">SH3 domain</keyword>
<organism evidence="5 6">
    <name type="scientific">Kluyveromyces marxianus</name>
    <name type="common">Yeast</name>
    <name type="synonym">Candida kefyr</name>
    <dbReference type="NCBI Taxonomy" id="4911"/>
    <lineage>
        <taxon>Eukaryota</taxon>
        <taxon>Fungi</taxon>
        <taxon>Dikarya</taxon>
        <taxon>Ascomycota</taxon>
        <taxon>Saccharomycotina</taxon>
        <taxon>Saccharomycetes</taxon>
        <taxon>Saccharomycetales</taxon>
        <taxon>Saccharomycetaceae</taxon>
        <taxon>Kluyveromyces</taxon>
    </lineage>
</organism>
<dbReference type="Gene3D" id="2.30.30.40">
    <property type="entry name" value="SH3 Domains"/>
    <property type="match status" value="1"/>
</dbReference>
<protein>
    <submittedName>
        <fullName evidence="5">[PSI+] inducibility protein 3</fullName>
    </submittedName>
</protein>
<evidence type="ECO:0000313" key="6">
    <source>
        <dbReference type="Proteomes" id="UP000422736"/>
    </source>
</evidence>
<name>A0ABX6EQZ7_KLUMA</name>